<name>A0ABU5D1I4_9ENTR</name>
<gene>
    <name evidence="1" type="ORF">PYW49_09115</name>
</gene>
<dbReference type="Proteomes" id="UP001270266">
    <property type="component" value="Unassembled WGS sequence"/>
</dbReference>
<reference evidence="1 2" key="1">
    <citation type="submission" date="2023-02" db="EMBL/GenBank/DDBJ databases">
        <title>The draft genomes of Enterobacter strains.</title>
        <authorList>
            <person name="He Y."/>
            <person name="Feng Y."/>
            <person name="Zong Z."/>
        </authorList>
    </citation>
    <scope>NUCLEOTIDE SEQUENCE [LARGE SCALE GENOMIC DNA]</scope>
    <source>
        <strain evidence="1 2">170198</strain>
    </source>
</reference>
<dbReference type="RefSeq" id="WP_134349011.1">
    <property type="nucleotide sequence ID" value="NZ_JARDVI010000002.1"/>
</dbReference>
<accession>A0ABU5D1I4</accession>
<sequence length="79" mass="8929">MNNVYPEKQASILIGDAAMYLSLRGMSIDHVSLSHYLSKKLEYARSIDDCLYAEVICLALSMLKDNAKSTEECCCKYKK</sequence>
<evidence type="ECO:0000313" key="2">
    <source>
        <dbReference type="Proteomes" id="UP001270266"/>
    </source>
</evidence>
<comment type="caution">
    <text evidence="1">The sequence shown here is derived from an EMBL/GenBank/DDBJ whole genome shotgun (WGS) entry which is preliminary data.</text>
</comment>
<protein>
    <submittedName>
        <fullName evidence="1">Uncharacterized protein</fullName>
    </submittedName>
</protein>
<evidence type="ECO:0000313" key="1">
    <source>
        <dbReference type="EMBL" id="MDY0417828.1"/>
    </source>
</evidence>
<keyword evidence="2" id="KW-1185">Reference proteome</keyword>
<proteinExistence type="predicted"/>
<dbReference type="EMBL" id="JARDVI010000002">
    <property type="protein sequence ID" value="MDY0417828.1"/>
    <property type="molecule type" value="Genomic_DNA"/>
</dbReference>
<organism evidence="1 2">
    <name type="scientific">Enterobacter chinensis</name>
    <dbReference type="NCBI Taxonomy" id="3030997"/>
    <lineage>
        <taxon>Bacteria</taxon>
        <taxon>Pseudomonadati</taxon>
        <taxon>Pseudomonadota</taxon>
        <taxon>Gammaproteobacteria</taxon>
        <taxon>Enterobacterales</taxon>
        <taxon>Enterobacteriaceae</taxon>
        <taxon>Enterobacter</taxon>
    </lineage>
</organism>